<name>A0ABW8TFB7_9CLOT</name>
<evidence type="ECO:0000313" key="2">
    <source>
        <dbReference type="EMBL" id="MFL0250665.1"/>
    </source>
</evidence>
<dbReference type="RefSeq" id="WP_406787330.1">
    <property type="nucleotide sequence ID" value="NZ_JBJIAA010000007.1"/>
</dbReference>
<dbReference type="Pfam" id="PF00583">
    <property type="entry name" value="Acetyltransf_1"/>
    <property type="match status" value="1"/>
</dbReference>
<feature type="domain" description="N-acetyltransferase" evidence="1">
    <location>
        <begin position="18"/>
        <end position="165"/>
    </location>
</feature>
<sequence>MINISLSKVTENEKDIFYNLNQLFAYDFSELNKMDIDDNGLYQQLKDVDEYYTKDNYSSFLIKVEGKLAGLAVIKFMDEEGVNYLRHFFIMRKYRRLKIGERVTNMIFDMFPGKWRVSQFDFNEPAICFWRKIIGRYTEGNYVETRRPDDKGIKQEFFSKDMQYN</sequence>
<protein>
    <submittedName>
        <fullName evidence="2">GNAT family N-acetyltransferase</fullName>
    </submittedName>
</protein>
<dbReference type="PROSITE" id="PS51186">
    <property type="entry name" value="GNAT"/>
    <property type="match status" value="1"/>
</dbReference>
<keyword evidence="3" id="KW-1185">Reference proteome</keyword>
<dbReference type="SUPFAM" id="SSF55729">
    <property type="entry name" value="Acyl-CoA N-acyltransferases (Nat)"/>
    <property type="match status" value="1"/>
</dbReference>
<dbReference type="Gene3D" id="3.40.630.30">
    <property type="match status" value="1"/>
</dbReference>
<evidence type="ECO:0000313" key="3">
    <source>
        <dbReference type="Proteomes" id="UP001623592"/>
    </source>
</evidence>
<organism evidence="2 3">
    <name type="scientific">Clostridium neuense</name>
    <dbReference type="NCBI Taxonomy" id="1728934"/>
    <lineage>
        <taxon>Bacteria</taxon>
        <taxon>Bacillati</taxon>
        <taxon>Bacillota</taxon>
        <taxon>Clostridia</taxon>
        <taxon>Eubacteriales</taxon>
        <taxon>Clostridiaceae</taxon>
        <taxon>Clostridium</taxon>
    </lineage>
</organism>
<dbReference type="InterPro" id="IPR000182">
    <property type="entry name" value="GNAT_dom"/>
</dbReference>
<reference evidence="2 3" key="1">
    <citation type="submission" date="2024-11" db="EMBL/GenBank/DDBJ databases">
        <authorList>
            <person name="Heng Y.C."/>
            <person name="Lim A.C.H."/>
            <person name="Lee J.K.Y."/>
            <person name="Kittelmann S."/>
        </authorList>
    </citation>
    <scope>NUCLEOTIDE SEQUENCE [LARGE SCALE GENOMIC DNA]</scope>
    <source>
        <strain evidence="2 3">WILCCON 0114</strain>
    </source>
</reference>
<comment type="caution">
    <text evidence="2">The sequence shown here is derived from an EMBL/GenBank/DDBJ whole genome shotgun (WGS) entry which is preliminary data.</text>
</comment>
<dbReference type="Proteomes" id="UP001623592">
    <property type="component" value="Unassembled WGS sequence"/>
</dbReference>
<proteinExistence type="predicted"/>
<accession>A0ABW8TFB7</accession>
<dbReference type="EMBL" id="JBJIAA010000007">
    <property type="protein sequence ID" value="MFL0250665.1"/>
    <property type="molecule type" value="Genomic_DNA"/>
</dbReference>
<evidence type="ECO:0000259" key="1">
    <source>
        <dbReference type="PROSITE" id="PS51186"/>
    </source>
</evidence>
<gene>
    <name evidence="2" type="ORF">ACJDT4_09555</name>
</gene>
<dbReference type="InterPro" id="IPR016181">
    <property type="entry name" value="Acyl_CoA_acyltransferase"/>
</dbReference>